<sequence>MFLINEILDMAVQFEKNGEKIYREAADKVSDPMLSALLAWMADEESHHATYFSRLKQKHPDSGNHSFSRELSREMLDEILGDRGFSLEDVDFSNIADQNDMIRTFIEFEKDTILFYEMLTPFIEDPAAKRMLETIINEENRHVERLTVFLGSETAHPAFSDC</sequence>
<dbReference type="RefSeq" id="WP_020875084.1">
    <property type="nucleotide sequence ID" value="NZ_ATHJ01000061.1"/>
</dbReference>
<evidence type="ECO:0000313" key="2">
    <source>
        <dbReference type="EMBL" id="EPR42986.1"/>
    </source>
</evidence>
<dbReference type="GO" id="GO:0016491">
    <property type="term" value="F:oxidoreductase activity"/>
    <property type="evidence" value="ECO:0007669"/>
    <property type="project" value="InterPro"/>
</dbReference>
<dbReference type="SUPFAM" id="SSF47240">
    <property type="entry name" value="Ferritin-like"/>
    <property type="match status" value="1"/>
</dbReference>
<dbReference type="STRING" id="897.B2D07_10430"/>
<dbReference type="InterPro" id="IPR012347">
    <property type="entry name" value="Ferritin-like"/>
</dbReference>
<feature type="domain" description="Rubrerythrin diiron-binding" evidence="1">
    <location>
        <begin position="6"/>
        <end position="146"/>
    </location>
</feature>
<dbReference type="GO" id="GO:0046872">
    <property type="term" value="F:metal ion binding"/>
    <property type="evidence" value="ECO:0007669"/>
    <property type="project" value="InterPro"/>
</dbReference>
<dbReference type="eggNOG" id="COG1633">
    <property type="taxonomic scope" value="Bacteria"/>
</dbReference>
<gene>
    <name evidence="2" type="ORF">dsmv_0067</name>
</gene>
<dbReference type="InterPro" id="IPR009078">
    <property type="entry name" value="Ferritin-like_SF"/>
</dbReference>
<comment type="caution">
    <text evidence="2">The sequence shown here is derived from an EMBL/GenBank/DDBJ whole genome shotgun (WGS) entry which is preliminary data.</text>
</comment>
<evidence type="ECO:0000313" key="3">
    <source>
        <dbReference type="Proteomes" id="UP000014977"/>
    </source>
</evidence>
<name>S7U0N0_DESML</name>
<reference evidence="2 3" key="1">
    <citation type="journal article" date="2013" name="Genome Announc.">
        <title>Draft genome sequences for three mercury-methylating, sulfate-reducing bacteria.</title>
        <authorList>
            <person name="Brown S.D."/>
            <person name="Hurt R.A.Jr."/>
            <person name="Gilmour C.C."/>
            <person name="Elias D.A."/>
        </authorList>
    </citation>
    <scope>NUCLEOTIDE SEQUENCE [LARGE SCALE GENOMIC DNA]</scope>
    <source>
        <strain evidence="2 3">DSM 2059</strain>
    </source>
</reference>
<keyword evidence="3" id="KW-1185">Reference proteome</keyword>
<dbReference type="InterPro" id="IPR003251">
    <property type="entry name" value="Rr_diiron-bd_dom"/>
</dbReference>
<dbReference type="CDD" id="cd01045">
    <property type="entry name" value="Ferritin_like_AB"/>
    <property type="match status" value="1"/>
</dbReference>
<dbReference type="Pfam" id="PF02915">
    <property type="entry name" value="Rubrerythrin"/>
    <property type="match status" value="1"/>
</dbReference>
<dbReference type="OrthoDB" id="5418888at2"/>
<dbReference type="PANTHER" id="PTHR33531">
    <property type="entry name" value="RUBRERYTHRIN SUBFAMILY"/>
    <property type="match status" value="1"/>
</dbReference>
<dbReference type="Gene3D" id="1.20.1260.10">
    <property type="match status" value="1"/>
</dbReference>
<dbReference type="PANTHER" id="PTHR33531:SF7">
    <property type="entry name" value="HYPOTHETICAL MEMBRANE PROTEIN, CONSERVED"/>
    <property type="match status" value="1"/>
</dbReference>
<organism evidence="2 3">
    <name type="scientific">Desulfococcus multivorans DSM 2059</name>
    <dbReference type="NCBI Taxonomy" id="1121405"/>
    <lineage>
        <taxon>Bacteria</taxon>
        <taxon>Pseudomonadati</taxon>
        <taxon>Thermodesulfobacteriota</taxon>
        <taxon>Desulfobacteria</taxon>
        <taxon>Desulfobacterales</taxon>
        <taxon>Desulfococcaceae</taxon>
        <taxon>Desulfococcus</taxon>
    </lineage>
</organism>
<proteinExistence type="predicted"/>
<accession>S7U0N0</accession>
<dbReference type="EMBL" id="ATHJ01000061">
    <property type="protein sequence ID" value="EPR42986.1"/>
    <property type="molecule type" value="Genomic_DNA"/>
</dbReference>
<dbReference type="Proteomes" id="UP000014977">
    <property type="component" value="Unassembled WGS sequence"/>
</dbReference>
<dbReference type="AlphaFoldDB" id="S7U0N0"/>
<protein>
    <submittedName>
        <fullName evidence="2">Rubrerythrin</fullName>
    </submittedName>
</protein>
<evidence type="ECO:0000259" key="1">
    <source>
        <dbReference type="Pfam" id="PF02915"/>
    </source>
</evidence>